<dbReference type="CDD" id="cd02231">
    <property type="entry name" value="cupin_BLL6423-like"/>
    <property type="match status" value="1"/>
</dbReference>
<dbReference type="InterPro" id="IPR047142">
    <property type="entry name" value="OryJ/VirC-like"/>
</dbReference>
<dbReference type="InterPro" id="IPR014710">
    <property type="entry name" value="RmlC-like_jellyroll"/>
</dbReference>
<organism evidence="3 4">
    <name type="scientific">Phialophora macrospora</name>
    <dbReference type="NCBI Taxonomy" id="1851006"/>
    <lineage>
        <taxon>Eukaryota</taxon>
        <taxon>Fungi</taxon>
        <taxon>Dikarya</taxon>
        <taxon>Ascomycota</taxon>
        <taxon>Pezizomycotina</taxon>
        <taxon>Eurotiomycetes</taxon>
        <taxon>Chaetothyriomycetidae</taxon>
        <taxon>Chaetothyriales</taxon>
        <taxon>Herpotrichiellaceae</taxon>
        <taxon>Phialophora</taxon>
    </lineage>
</organism>
<feature type="compositionally biased region" description="Low complexity" evidence="1">
    <location>
        <begin position="43"/>
        <end position="52"/>
    </location>
</feature>
<keyword evidence="4" id="KW-1185">Reference proteome</keyword>
<dbReference type="PANTHER" id="PTHR36156">
    <property type="entry name" value="SLR2101 PROTEIN"/>
    <property type="match status" value="1"/>
</dbReference>
<evidence type="ECO:0000313" key="3">
    <source>
        <dbReference type="EMBL" id="KIW64003.1"/>
    </source>
</evidence>
<dbReference type="PANTHER" id="PTHR36156:SF2">
    <property type="entry name" value="CUPIN TYPE-2 DOMAIN-CONTAINING PROTEIN"/>
    <property type="match status" value="1"/>
</dbReference>
<feature type="region of interest" description="Disordered" evidence="1">
    <location>
        <begin position="31"/>
        <end position="52"/>
    </location>
</feature>
<dbReference type="InterPro" id="IPR011051">
    <property type="entry name" value="RmlC_Cupin_sf"/>
</dbReference>
<dbReference type="STRING" id="5601.A0A0D2F7R0"/>
<evidence type="ECO:0000313" key="4">
    <source>
        <dbReference type="Proteomes" id="UP000054266"/>
    </source>
</evidence>
<proteinExistence type="predicted"/>
<dbReference type="Proteomes" id="UP000054266">
    <property type="component" value="Unassembled WGS sequence"/>
</dbReference>
<dbReference type="Gene3D" id="2.60.120.10">
    <property type="entry name" value="Jelly Rolls"/>
    <property type="match status" value="1"/>
</dbReference>
<dbReference type="InterPro" id="IPR013096">
    <property type="entry name" value="Cupin_2"/>
</dbReference>
<dbReference type="SUPFAM" id="SSF51182">
    <property type="entry name" value="RmlC-like cupins"/>
    <property type="match status" value="1"/>
</dbReference>
<reference evidence="3 4" key="1">
    <citation type="submission" date="2015-01" db="EMBL/GenBank/DDBJ databases">
        <title>The Genome Sequence of Capronia semiimmersa CBS27337.</title>
        <authorList>
            <consortium name="The Broad Institute Genomics Platform"/>
            <person name="Cuomo C."/>
            <person name="de Hoog S."/>
            <person name="Gorbushina A."/>
            <person name="Stielow B."/>
            <person name="Teixiera M."/>
            <person name="Abouelleil A."/>
            <person name="Chapman S.B."/>
            <person name="Priest M."/>
            <person name="Young S.K."/>
            <person name="Wortman J."/>
            <person name="Nusbaum C."/>
            <person name="Birren B."/>
        </authorList>
    </citation>
    <scope>NUCLEOTIDE SEQUENCE [LARGE SCALE GENOMIC DNA]</scope>
    <source>
        <strain evidence="3 4">CBS 27337</strain>
    </source>
</reference>
<sequence>MAHQTTIVQGLPKFARHITTHNAEGIAIFETSDPAKPTPSSPSGPGSLSPDPSWVHFPNSGFGLGYATDDMPPDFNGNADLAAYNKYQQQHPGIVIKGGSVFRVVDMAPGAESPMHRTISIDYGVVLEGEIELELDSGEKRVLKRGDLFVQRGTMHKWKNTSESQPARLVAVQLESKELEVEGKGVLKEEFRS</sequence>
<dbReference type="Pfam" id="PF07883">
    <property type="entry name" value="Cupin_2"/>
    <property type="match status" value="1"/>
</dbReference>
<accession>A0A0D2F7R0</accession>
<name>A0A0D2F7R0_9EURO</name>
<feature type="domain" description="Cupin type-2" evidence="2">
    <location>
        <begin position="104"/>
        <end position="172"/>
    </location>
</feature>
<dbReference type="AlphaFoldDB" id="A0A0D2F7R0"/>
<protein>
    <recommendedName>
        <fullName evidence="2">Cupin type-2 domain-containing protein</fullName>
    </recommendedName>
</protein>
<dbReference type="EMBL" id="KN846961">
    <property type="protein sequence ID" value="KIW64003.1"/>
    <property type="molecule type" value="Genomic_DNA"/>
</dbReference>
<evidence type="ECO:0000256" key="1">
    <source>
        <dbReference type="SAM" id="MobiDB-lite"/>
    </source>
</evidence>
<dbReference type="HOGENOM" id="CLU_096188_0_1_1"/>
<gene>
    <name evidence="3" type="ORF">PV04_08963</name>
</gene>
<evidence type="ECO:0000259" key="2">
    <source>
        <dbReference type="Pfam" id="PF07883"/>
    </source>
</evidence>